<dbReference type="InterPro" id="IPR013249">
    <property type="entry name" value="RNA_pol_sigma70_r4_t2"/>
</dbReference>
<feature type="domain" description="RNA polymerase sigma factor 70 region 4 type 2" evidence="7">
    <location>
        <begin position="108"/>
        <end position="159"/>
    </location>
</feature>
<evidence type="ECO:0000313" key="8">
    <source>
        <dbReference type="EMBL" id="QQT00650.1"/>
    </source>
</evidence>
<proteinExistence type="inferred from homology"/>
<dbReference type="GO" id="GO:0016987">
    <property type="term" value="F:sigma factor activity"/>
    <property type="evidence" value="ECO:0007669"/>
    <property type="project" value="UniProtKB-KW"/>
</dbReference>
<protein>
    <submittedName>
        <fullName evidence="8">Sigma-70 family RNA polymerase sigma factor</fullName>
    </submittedName>
</protein>
<gene>
    <name evidence="8" type="ORF">I6J18_01565</name>
</gene>
<sequence length="171" mass="20458">MEVQVDNELLQHLIGEKVHVIKRYLIKIGANPLDAEDIIQESLYKWLLYIDSIEPEKISSWLFRVALNKYYDLCRKQNRNVTVTIRNQVFIDNQPLPEEHFDHIENREEINATLNQLKPLYKHLLVLKYEMDLSYEEICQLLDMKLGTLKTYIFRARKQFKSSYEKGVIEK</sequence>
<dbReference type="SUPFAM" id="SSF88659">
    <property type="entry name" value="Sigma3 and sigma4 domains of RNA polymerase sigma factors"/>
    <property type="match status" value="1"/>
</dbReference>
<organism evidence="8 9">
    <name type="scientific">Peribacillus psychrosaccharolyticus</name>
    <name type="common">Bacillus psychrosaccharolyticus</name>
    <dbReference type="NCBI Taxonomy" id="1407"/>
    <lineage>
        <taxon>Bacteria</taxon>
        <taxon>Bacillati</taxon>
        <taxon>Bacillota</taxon>
        <taxon>Bacilli</taxon>
        <taxon>Bacillales</taxon>
        <taxon>Bacillaceae</taxon>
        <taxon>Peribacillus</taxon>
    </lineage>
</organism>
<dbReference type="Gene3D" id="1.10.10.10">
    <property type="entry name" value="Winged helix-like DNA-binding domain superfamily/Winged helix DNA-binding domain"/>
    <property type="match status" value="1"/>
</dbReference>
<dbReference type="RefSeq" id="WP_051387339.1">
    <property type="nucleotide sequence ID" value="NZ_CP068053.1"/>
</dbReference>
<dbReference type="InterPro" id="IPR013325">
    <property type="entry name" value="RNA_pol_sigma_r2"/>
</dbReference>
<dbReference type="Pfam" id="PF04542">
    <property type="entry name" value="Sigma70_r2"/>
    <property type="match status" value="1"/>
</dbReference>
<evidence type="ECO:0000259" key="6">
    <source>
        <dbReference type="Pfam" id="PF04542"/>
    </source>
</evidence>
<comment type="similarity">
    <text evidence="1">Belongs to the sigma-70 factor family. ECF subfamily.</text>
</comment>
<dbReference type="NCBIfam" id="TIGR02937">
    <property type="entry name" value="sigma70-ECF"/>
    <property type="match status" value="1"/>
</dbReference>
<dbReference type="InterPro" id="IPR039425">
    <property type="entry name" value="RNA_pol_sigma-70-like"/>
</dbReference>
<keyword evidence="9" id="KW-1185">Reference proteome</keyword>
<keyword evidence="3" id="KW-0731">Sigma factor</keyword>
<evidence type="ECO:0000259" key="7">
    <source>
        <dbReference type="Pfam" id="PF08281"/>
    </source>
</evidence>
<evidence type="ECO:0000313" key="9">
    <source>
        <dbReference type="Proteomes" id="UP000595254"/>
    </source>
</evidence>
<keyword evidence="5" id="KW-0804">Transcription</keyword>
<dbReference type="Gene3D" id="1.10.1740.10">
    <property type="match status" value="1"/>
</dbReference>
<dbReference type="InterPro" id="IPR014284">
    <property type="entry name" value="RNA_pol_sigma-70_dom"/>
</dbReference>
<accession>A0A974NMN2</accession>
<dbReference type="Pfam" id="PF08281">
    <property type="entry name" value="Sigma70_r4_2"/>
    <property type="match status" value="1"/>
</dbReference>
<dbReference type="AlphaFoldDB" id="A0A974NMN2"/>
<feature type="domain" description="RNA polymerase sigma-70 region 2" evidence="6">
    <location>
        <begin position="20"/>
        <end position="79"/>
    </location>
</feature>
<evidence type="ECO:0000256" key="2">
    <source>
        <dbReference type="ARBA" id="ARBA00023015"/>
    </source>
</evidence>
<dbReference type="PANTHER" id="PTHR43133:SF52">
    <property type="entry name" value="ECF RNA POLYMERASE SIGMA FACTOR SIGL"/>
    <property type="match status" value="1"/>
</dbReference>
<evidence type="ECO:0000256" key="3">
    <source>
        <dbReference type="ARBA" id="ARBA00023082"/>
    </source>
</evidence>
<dbReference type="EMBL" id="CP068053">
    <property type="protein sequence ID" value="QQT00650.1"/>
    <property type="molecule type" value="Genomic_DNA"/>
</dbReference>
<evidence type="ECO:0000256" key="5">
    <source>
        <dbReference type="ARBA" id="ARBA00023163"/>
    </source>
</evidence>
<dbReference type="GO" id="GO:0006352">
    <property type="term" value="P:DNA-templated transcription initiation"/>
    <property type="evidence" value="ECO:0007669"/>
    <property type="project" value="InterPro"/>
</dbReference>
<dbReference type="SUPFAM" id="SSF88946">
    <property type="entry name" value="Sigma2 domain of RNA polymerase sigma factors"/>
    <property type="match status" value="1"/>
</dbReference>
<keyword evidence="4" id="KW-0238">DNA-binding</keyword>
<dbReference type="PANTHER" id="PTHR43133">
    <property type="entry name" value="RNA POLYMERASE ECF-TYPE SIGMA FACTO"/>
    <property type="match status" value="1"/>
</dbReference>
<dbReference type="GO" id="GO:0003677">
    <property type="term" value="F:DNA binding"/>
    <property type="evidence" value="ECO:0007669"/>
    <property type="project" value="UniProtKB-KW"/>
</dbReference>
<keyword evidence="2" id="KW-0805">Transcription regulation</keyword>
<reference evidence="8 9" key="1">
    <citation type="submission" date="2021-01" db="EMBL/GenBank/DDBJ databases">
        <title>FDA dAtabase for Regulatory Grade micrObial Sequences (FDA-ARGOS): Supporting development and validation of Infectious Disease Dx tests.</title>
        <authorList>
            <person name="Nelson B."/>
            <person name="Plummer A."/>
            <person name="Tallon L."/>
            <person name="Sadzewicz L."/>
            <person name="Zhao X."/>
            <person name="Boylan J."/>
            <person name="Ott S."/>
            <person name="Bowen H."/>
            <person name="Vavikolanu K."/>
            <person name="Mehta A."/>
            <person name="Aluvathingal J."/>
            <person name="Nadendla S."/>
            <person name="Myers T."/>
            <person name="Yan Y."/>
            <person name="Sichtig H."/>
        </authorList>
    </citation>
    <scope>NUCLEOTIDE SEQUENCE [LARGE SCALE GENOMIC DNA]</scope>
    <source>
        <strain evidence="8 9">FDAARGOS_1161</strain>
    </source>
</reference>
<evidence type="ECO:0000256" key="1">
    <source>
        <dbReference type="ARBA" id="ARBA00010641"/>
    </source>
</evidence>
<dbReference type="Proteomes" id="UP000595254">
    <property type="component" value="Chromosome"/>
</dbReference>
<name>A0A974NMN2_PERPY</name>
<dbReference type="InterPro" id="IPR007627">
    <property type="entry name" value="RNA_pol_sigma70_r2"/>
</dbReference>
<dbReference type="InterPro" id="IPR013324">
    <property type="entry name" value="RNA_pol_sigma_r3/r4-like"/>
</dbReference>
<dbReference type="KEGG" id="ppsr:I6J18_01565"/>
<evidence type="ECO:0000256" key="4">
    <source>
        <dbReference type="ARBA" id="ARBA00023125"/>
    </source>
</evidence>
<dbReference type="CDD" id="cd06171">
    <property type="entry name" value="Sigma70_r4"/>
    <property type="match status" value="1"/>
</dbReference>
<dbReference type="InterPro" id="IPR036388">
    <property type="entry name" value="WH-like_DNA-bd_sf"/>
</dbReference>